<accession>A0A314Z572</accession>
<dbReference type="SMART" id="SM00355">
    <property type="entry name" value="ZnF_C2H2"/>
    <property type="match status" value="3"/>
</dbReference>
<feature type="compositionally biased region" description="Acidic residues" evidence="2">
    <location>
        <begin position="52"/>
        <end position="76"/>
    </location>
</feature>
<feature type="compositionally biased region" description="Basic and acidic residues" evidence="2">
    <location>
        <begin position="85"/>
        <end position="95"/>
    </location>
</feature>
<dbReference type="Pfam" id="PF13912">
    <property type="entry name" value="zf-C2H2_6"/>
    <property type="match status" value="3"/>
</dbReference>
<dbReference type="GO" id="GO:0006355">
    <property type="term" value="P:regulation of DNA-templated transcription"/>
    <property type="evidence" value="ECO:0007669"/>
    <property type="project" value="InterPro"/>
</dbReference>
<dbReference type="PROSITE" id="PS00028">
    <property type="entry name" value="ZINC_FINGER_C2H2_1"/>
    <property type="match status" value="2"/>
</dbReference>
<organism evidence="4 5">
    <name type="scientific">Prunus yedoensis var. nudiflora</name>
    <dbReference type="NCBI Taxonomy" id="2094558"/>
    <lineage>
        <taxon>Eukaryota</taxon>
        <taxon>Viridiplantae</taxon>
        <taxon>Streptophyta</taxon>
        <taxon>Embryophyta</taxon>
        <taxon>Tracheophyta</taxon>
        <taxon>Spermatophyta</taxon>
        <taxon>Magnoliopsida</taxon>
        <taxon>eudicotyledons</taxon>
        <taxon>Gunneridae</taxon>
        <taxon>Pentapetalae</taxon>
        <taxon>rosids</taxon>
        <taxon>fabids</taxon>
        <taxon>Rosales</taxon>
        <taxon>Rosaceae</taxon>
        <taxon>Amygdaloideae</taxon>
        <taxon>Amygdaleae</taxon>
        <taxon>Prunus</taxon>
    </lineage>
</organism>
<keyword evidence="1" id="KW-0479">Metal-binding</keyword>
<feature type="compositionally biased region" description="Low complexity" evidence="2">
    <location>
        <begin position="41"/>
        <end position="51"/>
    </location>
</feature>
<feature type="domain" description="C2H2-type" evidence="3">
    <location>
        <begin position="275"/>
        <end position="302"/>
    </location>
</feature>
<dbReference type="GO" id="GO:0008270">
    <property type="term" value="F:zinc ion binding"/>
    <property type="evidence" value="ECO:0007669"/>
    <property type="project" value="UniProtKB-KW"/>
</dbReference>
<proteinExistence type="predicted"/>
<dbReference type="Proteomes" id="UP000250321">
    <property type="component" value="Unassembled WGS sequence"/>
</dbReference>
<dbReference type="EMBL" id="PJQY01000288">
    <property type="protein sequence ID" value="PQQ13703.1"/>
    <property type="molecule type" value="Genomic_DNA"/>
</dbReference>
<dbReference type="OrthoDB" id="9411774at2759"/>
<gene>
    <name evidence="4" type="ORF">Pyn_07144</name>
</gene>
<dbReference type="PANTHER" id="PTHR46326">
    <property type="entry name" value="ZINC FINGER PROTEIN ZAT1-RELATED"/>
    <property type="match status" value="1"/>
</dbReference>
<dbReference type="STRING" id="2094558.A0A314Z572"/>
<keyword evidence="5" id="KW-1185">Reference proteome</keyword>
<evidence type="ECO:0000313" key="5">
    <source>
        <dbReference type="Proteomes" id="UP000250321"/>
    </source>
</evidence>
<dbReference type="InterPro" id="IPR013087">
    <property type="entry name" value="Znf_C2H2_type"/>
</dbReference>
<dbReference type="InterPro" id="IPR036236">
    <property type="entry name" value="Znf_C2H2_sf"/>
</dbReference>
<feature type="compositionally biased region" description="Basic and acidic residues" evidence="2">
    <location>
        <begin position="109"/>
        <end position="119"/>
    </location>
</feature>
<dbReference type="PROSITE" id="PS50157">
    <property type="entry name" value="ZINC_FINGER_C2H2_2"/>
    <property type="match status" value="2"/>
</dbReference>
<feature type="region of interest" description="Disordered" evidence="2">
    <location>
        <begin position="32"/>
        <end position="181"/>
    </location>
</feature>
<dbReference type="InterPro" id="IPR044303">
    <property type="entry name" value="ZAT1/4/9"/>
</dbReference>
<feature type="compositionally biased region" description="Basic residues" evidence="2">
    <location>
        <begin position="120"/>
        <end position="130"/>
    </location>
</feature>
<evidence type="ECO:0000256" key="1">
    <source>
        <dbReference type="PROSITE-ProRule" id="PRU00042"/>
    </source>
</evidence>
<keyword evidence="1" id="KW-0862">Zinc</keyword>
<comment type="caution">
    <text evidence="4">The sequence shown here is derived from an EMBL/GenBank/DDBJ whole genome shotgun (WGS) entry which is preliminary data.</text>
</comment>
<keyword evidence="1" id="KW-0863">Zinc-finger</keyword>
<dbReference type="PANTHER" id="PTHR46326:SF8">
    <property type="entry name" value="C2H2-LIKE ZINC FINGER PROTEIN"/>
    <property type="match status" value="1"/>
</dbReference>
<evidence type="ECO:0000256" key="2">
    <source>
        <dbReference type="SAM" id="MobiDB-lite"/>
    </source>
</evidence>
<dbReference type="SUPFAM" id="SSF57667">
    <property type="entry name" value="beta-beta-alpha zinc fingers"/>
    <property type="match status" value="1"/>
</dbReference>
<feature type="domain" description="C2H2-type" evidence="3">
    <location>
        <begin position="4"/>
        <end position="31"/>
    </location>
</feature>
<evidence type="ECO:0000313" key="4">
    <source>
        <dbReference type="EMBL" id="PQQ13703.1"/>
    </source>
</evidence>
<evidence type="ECO:0000259" key="3">
    <source>
        <dbReference type="PROSITE" id="PS50157"/>
    </source>
</evidence>
<dbReference type="AlphaFoldDB" id="A0A314Z572"/>
<reference evidence="4 5" key="1">
    <citation type="submission" date="2018-02" db="EMBL/GenBank/DDBJ databases">
        <title>Draft genome of wild Prunus yedoensis var. nudiflora.</title>
        <authorList>
            <person name="Baek S."/>
            <person name="Kim J.-H."/>
            <person name="Choi K."/>
            <person name="Kim G.-B."/>
            <person name="Cho A."/>
            <person name="Jang H."/>
            <person name="Shin C.-H."/>
            <person name="Yu H.-J."/>
            <person name="Mun J.-H."/>
        </authorList>
    </citation>
    <scope>NUCLEOTIDE SEQUENCE [LARGE SCALE GENOMIC DNA]</scope>
    <source>
        <strain evidence="5">cv. Jeju island</strain>
        <tissue evidence="4">Leaf</tissue>
    </source>
</reference>
<protein>
    <submittedName>
        <fullName evidence="4">Zinc finger protein ZAT1</fullName>
    </submittedName>
</protein>
<name>A0A314Z572_PRUYE</name>
<dbReference type="Gene3D" id="3.30.160.60">
    <property type="entry name" value="Classic Zinc Finger"/>
    <property type="match status" value="1"/>
</dbReference>
<sequence length="336" mass="37782">MERHKCKLCARTFANGRALGGHMKAHLATLPLPPKTQQLTESASSSSSSSGEEPEPEPEPEPEQEQQLQEEEEEEEKGLVYGLRENPKRSFRLADPEFSFAVDAGSVIQDRESETESKNPTRRRSKRNRRSFVVVTENQRQQQSQKLELQKKPMLTNSTQPSLAESMAEPEPVSSVSDTSPEEDVAMCLMMLSRDVWMRRTNDQQQADQSDQDQEHGKQAVEKLEGIKLKRVRGKNRCEKCSKLFRSYQAMCGHKKICFRNEDEAINNAGGEKLFECPFCCKIFGSGQALGGHKRSHLSGSSRSMAAGKTEVRESFIDLNLPAPQEEDDFSVLSDA</sequence>